<dbReference type="GO" id="GO:0031267">
    <property type="term" value="F:small GTPase binding"/>
    <property type="evidence" value="ECO:0007669"/>
    <property type="project" value="InterPro"/>
</dbReference>
<protein>
    <submittedName>
        <fullName evidence="4">RalA-binding protein 1</fullName>
    </submittedName>
</protein>
<dbReference type="CTD" id="42484"/>
<feature type="compositionally biased region" description="Polar residues" evidence="1">
    <location>
        <begin position="510"/>
        <end position="524"/>
    </location>
</feature>
<keyword evidence="3" id="KW-1185">Reference proteome</keyword>
<dbReference type="InterPro" id="IPR039767">
    <property type="entry name" value="RALBP1"/>
</dbReference>
<reference evidence="4" key="1">
    <citation type="submission" date="2025-08" db="UniProtKB">
        <authorList>
            <consortium name="RefSeq"/>
        </authorList>
    </citation>
    <scope>IDENTIFICATION</scope>
    <source>
        <tissue evidence="4">Total insect</tissue>
    </source>
</reference>
<evidence type="ECO:0000259" key="2">
    <source>
        <dbReference type="PROSITE" id="PS50238"/>
    </source>
</evidence>
<dbReference type="KEGG" id="tpal:117647682"/>
<feature type="compositionally biased region" description="Polar residues" evidence="1">
    <location>
        <begin position="533"/>
        <end position="542"/>
    </location>
</feature>
<dbReference type="GO" id="GO:0007264">
    <property type="term" value="P:small GTPase-mediated signal transduction"/>
    <property type="evidence" value="ECO:0007669"/>
    <property type="project" value="InterPro"/>
</dbReference>
<evidence type="ECO:0000313" key="3">
    <source>
        <dbReference type="Proteomes" id="UP000515158"/>
    </source>
</evidence>
<sequence length="675" mass="74674">MDFESPDVEREFPGLYLSESGSGKRSQDSDFSDDAHERSTKKDLLIGKRKDKKESKKDLGYAALEGESSPEEDVDVKSPCKSKKSKSFKFPTIKEKREKSREKDVKEKDKDKEKEKDKDVDRDKEKKKESKSKLKLKDKKKLKAGDDSTESVEDMPVFGVPISVATERSHCHDGVEIPVLVRDCIDHVQECGLGVDGIYKVAGVKSKVQNLRRSYNKREMVKLGDYDIPTVTSLLKTFLRELPEPLLTTDLTPRFEDVATIKEFAVREHELSSLIAQLPLCNRTCISWIIRHLENVAANECQNKMGISALGTVLGPVLQTTPRLVSVLVIHSSALFANVKLVRYVPPLSASCTSLPSSREAIAAELVKQESLLNQIHAEMNSGCTIRSDQLWEVQRFITLLKRKLRSLEKAQDATNQAADKAPIKSNQQSAGPSTSTAKAASVSPSVDKIDFALQVASEESCGKSGSGSGNGSGNDAADVAVKEDPTEAERKSTPKDEADGVISNEHVATVTSAAHEQPSQEATTVLAPPPTSEQTDNGSSPESEEKSTTLLQIEHAELLKLQNYLVLRITQELEEIEALQGEIKTARIIKSELSGSNSKQPNSDARVPLEVTEISTDEANTESEKFKKETNDLSEQVAQSMQDRMNLVRQIMLEREACIRLRTQLRINQDTETK</sequence>
<dbReference type="Gene3D" id="1.20.58.90">
    <property type="match status" value="1"/>
</dbReference>
<dbReference type="InterPro" id="IPR008936">
    <property type="entry name" value="Rho_GTPase_activation_prot"/>
</dbReference>
<feature type="domain" description="Rho-GAP" evidence="2">
    <location>
        <begin position="160"/>
        <end position="356"/>
    </location>
</feature>
<feature type="compositionally biased region" description="Polar residues" evidence="1">
    <location>
        <begin position="425"/>
        <end position="444"/>
    </location>
</feature>
<feature type="region of interest" description="Disordered" evidence="1">
    <location>
        <begin position="412"/>
        <end position="444"/>
    </location>
</feature>
<gene>
    <name evidence="4" type="primary">LOC117647682</name>
</gene>
<dbReference type="PROSITE" id="PS50238">
    <property type="entry name" value="RHOGAP"/>
    <property type="match status" value="1"/>
</dbReference>
<accession>A0A6P8YZ58</accession>
<dbReference type="Gene3D" id="1.10.555.10">
    <property type="entry name" value="Rho GTPase activation protein"/>
    <property type="match status" value="1"/>
</dbReference>
<feature type="compositionally biased region" description="Basic residues" evidence="1">
    <location>
        <begin position="133"/>
        <end position="142"/>
    </location>
</feature>
<dbReference type="Pfam" id="PF00620">
    <property type="entry name" value="RhoGAP"/>
    <property type="match status" value="1"/>
</dbReference>
<proteinExistence type="predicted"/>
<feature type="compositionally biased region" description="Basic and acidic residues" evidence="1">
    <location>
        <begin position="481"/>
        <end position="499"/>
    </location>
</feature>
<evidence type="ECO:0000256" key="1">
    <source>
        <dbReference type="SAM" id="MobiDB-lite"/>
    </source>
</evidence>
<feature type="region of interest" description="Disordered" evidence="1">
    <location>
        <begin position="461"/>
        <end position="550"/>
    </location>
</feature>
<dbReference type="GeneID" id="117647682"/>
<dbReference type="GO" id="GO:0005096">
    <property type="term" value="F:GTPase activator activity"/>
    <property type="evidence" value="ECO:0007669"/>
    <property type="project" value="InterPro"/>
</dbReference>
<evidence type="ECO:0000313" key="4">
    <source>
        <dbReference type="RefSeq" id="XP_034245463.1"/>
    </source>
</evidence>
<dbReference type="SUPFAM" id="SSF48350">
    <property type="entry name" value="GTPase activation domain, GAP"/>
    <property type="match status" value="1"/>
</dbReference>
<dbReference type="RefSeq" id="XP_034245463.1">
    <property type="nucleotide sequence ID" value="XM_034389572.1"/>
</dbReference>
<dbReference type="InterPro" id="IPR000198">
    <property type="entry name" value="RhoGAP_dom"/>
</dbReference>
<organism evidence="4">
    <name type="scientific">Thrips palmi</name>
    <name type="common">Melon thrips</name>
    <dbReference type="NCBI Taxonomy" id="161013"/>
    <lineage>
        <taxon>Eukaryota</taxon>
        <taxon>Metazoa</taxon>
        <taxon>Ecdysozoa</taxon>
        <taxon>Arthropoda</taxon>
        <taxon>Hexapoda</taxon>
        <taxon>Insecta</taxon>
        <taxon>Pterygota</taxon>
        <taxon>Neoptera</taxon>
        <taxon>Paraneoptera</taxon>
        <taxon>Thysanoptera</taxon>
        <taxon>Terebrantia</taxon>
        <taxon>Thripoidea</taxon>
        <taxon>Thripidae</taxon>
        <taxon>Thrips</taxon>
    </lineage>
</organism>
<feature type="compositionally biased region" description="Basic and acidic residues" evidence="1">
    <location>
        <begin position="92"/>
        <end position="132"/>
    </location>
</feature>
<dbReference type="AlphaFoldDB" id="A0A6P8YZ58"/>
<feature type="compositionally biased region" description="Basic and acidic residues" evidence="1">
    <location>
        <begin position="25"/>
        <end position="59"/>
    </location>
</feature>
<feature type="region of interest" description="Disordered" evidence="1">
    <location>
        <begin position="1"/>
        <end position="151"/>
    </location>
</feature>
<dbReference type="PANTHER" id="PTHR12783">
    <property type="entry name" value="RALA BINDING PROTEIN 1 RALBP1"/>
    <property type="match status" value="1"/>
</dbReference>
<dbReference type="FunCoup" id="A0A6P8YZ58">
    <property type="interactions" value="75"/>
</dbReference>
<dbReference type="PANTHER" id="PTHR12783:SF5">
    <property type="entry name" value="RALA-BINDING PROTEIN 1"/>
    <property type="match status" value="1"/>
</dbReference>
<dbReference type="OrthoDB" id="10033734at2759"/>
<dbReference type="Proteomes" id="UP000515158">
    <property type="component" value="Unplaced"/>
</dbReference>
<dbReference type="InParanoid" id="A0A6P8YZ58"/>
<dbReference type="SMART" id="SM00324">
    <property type="entry name" value="RhoGAP"/>
    <property type="match status" value="1"/>
</dbReference>
<name>A0A6P8YZ58_THRPL</name>